<evidence type="ECO:0000313" key="4">
    <source>
        <dbReference type="Proteomes" id="UP000760668"/>
    </source>
</evidence>
<comment type="caution">
    <text evidence="3">The sequence shown here is derived from an EMBL/GenBank/DDBJ whole genome shotgun (WGS) entry which is preliminary data.</text>
</comment>
<feature type="domain" description="Zinc-ribbon" evidence="2">
    <location>
        <begin position="2"/>
        <end position="24"/>
    </location>
</feature>
<accession>A0A921MPE1</accession>
<evidence type="ECO:0000259" key="2">
    <source>
        <dbReference type="Pfam" id="PF13240"/>
    </source>
</evidence>
<organism evidence="3 4">
    <name type="scientific">Pseudoflavonifractor capillosus</name>
    <dbReference type="NCBI Taxonomy" id="106588"/>
    <lineage>
        <taxon>Bacteria</taxon>
        <taxon>Bacillati</taxon>
        <taxon>Bacillota</taxon>
        <taxon>Clostridia</taxon>
        <taxon>Eubacteriales</taxon>
        <taxon>Oscillospiraceae</taxon>
        <taxon>Pseudoflavonifractor</taxon>
    </lineage>
</organism>
<sequence length="53" mass="5409">MFCPNCGFPYGPDDRFCGRCGAALPAREDASPASPSPEPSPPRLAQSGGCPGL</sequence>
<protein>
    <submittedName>
        <fullName evidence="3">Zinc-ribbon domain-containing protein</fullName>
    </submittedName>
</protein>
<dbReference type="InterPro" id="IPR026870">
    <property type="entry name" value="Zinc_ribbon_dom"/>
</dbReference>
<dbReference type="Pfam" id="PF13240">
    <property type="entry name" value="Zn_Ribbon_1"/>
    <property type="match status" value="1"/>
</dbReference>
<reference evidence="3" key="1">
    <citation type="journal article" date="2021" name="PeerJ">
        <title>Extensive microbial diversity within the chicken gut microbiome revealed by metagenomics and culture.</title>
        <authorList>
            <person name="Gilroy R."/>
            <person name="Ravi A."/>
            <person name="Getino M."/>
            <person name="Pursley I."/>
            <person name="Horton D.L."/>
            <person name="Alikhan N.F."/>
            <person name="Baker D."/>
            <person name="Gharbi K."/>
            <person name="Hall N."/>
            <person name="Watson M."/>
            <person name="Adriaenssens E.M."/>
            <person name="Foster-Nyarko E."/>
            <person name="Jarju S."/>
            <person name="Secka A."/>
            <person name="Antonio M."/>
            <person name="Oren A."/>
            <person name="Chaudhuri R.R."/>
            <person name="La Ragione R."/>
            <person name="Hildebrand F."/>
            <person name="Pallen M.J."/>
        </authorList>
    </citation>
    <scope>NUCLEOTIDE SEQUENCE</scope>
    <source>
        <strain evidence="3">CHK179-5677</strain>
    </source>
</reference>
<dbReference type="RefSeq" id="WP_369683261.1">
    <property type="nucleotide sequence ID" value="NZ_DYUC01000120.1"/>
</dbReference>
<gene>
    <name evidence="3" type="ORF">K8V01_11980</name>
</gene>
<evidence type="ECO:0000256" key="1">
    <source>
        <dbReference type="SAM" id="MobiDB-lite"/>
    </source>
</evidence>
<dbReference type="AlphaFoldDB" id="A0A921MPE1"/>
<dbReference type="Proteomes" id="UP000760668">
    <property type="component" value="Unassembled WGS sequence"/>
</dbReference>
<name>A0A921MPE1_9FIRM</name>
<evidence type="ECO:0000313" key="3">
    <source>
        <dbReference type="EMBL" id="HJG87716.1"/>
    </source>
</evidence>
<proteinExistence type="predicted"/>
<dbReference type="EMBL" id="DYUC01000120">
    <property type="protein sequence ID" value="HJG87716.1"/>
    <property type="molecule type" value="Genomic_DNA"/>
</dbReference>
<reference evidence="3" key="2">
    <citation type="submission" date="2021-09" db="EMBL/GenBank/DDBJ databases">
        <authorList>
            <person name="Gilroy R."/>
        </authorList>
    </citation>
    <scope>NUCLEOTIDE SEQUENCE</scope>
    <source>
        <strain evidence="3">CHK179-5677</strain>
    </source>
</reference>
<feature type="region of interest" description="Disordered" evidence="1">
    <location>
        <begin position="26"/>
        <end position="53"/>
    </location>
</feature>